<dbReference type="Proteomes" id="UP000268093">
    <property type="component" value="Unassembled WGS sequence"/>
</dbReference>
<evidence type="ECO:0000313" key="2">
    <source>
        <dbReference type="EMBL" id="RUP08842.1"/>
    </source>
</evidence>
<feature type="signal peptide" evidence="1">
    <location>
        <begin position="1"/>
        <end position="33"/>
    </location>
</feature>
<accession>A0A433B1S7</accession>
<sequence>MHRGRSMAHLLVVAVKDFLHCVVNLVNVVNVVALSTVNLDRTLNNGPAVVGECGRAVEICSHLRMGFDQNGRNSSPLS</sequence>
<evidence type="ECO:0000313" key="3">
    <source>
        <dbReference type="Proteomes" id="UP000268093"/>
    </source>
</evidence>
<reference evidence="2 3" key="1">
    <citation type="journal article" date="2018" name="New Phytol.">
        <title>Phylogenomics of Endogonaceae and evolution of mycorrhizas within Mucoromycota.</title>
        <authorList>
            <person name="Chang Y."/>
            <person name="Desiro A."/>
            <person name="Na H."/>
            <person name="Sandor L."/>
            <person name="Lipzen A."/>
            <person name="Clum A."/>
            <person name="Barry K."/>
            <person name="Grigoriev I.V."/>
            <person name="Martin F.M."/>
            <person name="Stajich J.E."/>
            <person name="Smith M.E."/>
            <person name="Bonito G."/>
            <person name="Spatafora J.W."/>
        </authorList>
    </citation>
    <scope>NUCLEOTIDE SEQUENCE [LARGE SCALE GENOMIC DNA]</scope>
    <source>
        <strain evidence="2 3">GMNB39</strain>
    </source>
</reference>
<comment type="caution">
    <text evidence="2">The sequence shown here is derived from an EMBL/GenBank/DDBJ whole genome shotgun (WGS) entry which is preliminary data.</text>
</comment>
<name>A0A433B1S7_9FUNG</name>
<gene>
    <name evidence="2" type="ORF">BC936DRAFT_140112</name>
</gene>
<proteinExistence type="predicted"/>
<organism evidence="2 3">
    <name type="scientific">Jimgerdemannia flammicorona</name>
    <dbReference type="NCBI Taxonomy" id="994334"/>
    <lineage>
        <taxon>Eukaryota</taxon>
        <taxon>Fungi</taxon>
        <taxon>Fungi incertae sedis</taxon>
        <taxon>Mucoromycota</taxon>
        <taxon>Mucoromycotina</taxon>
        <taxon>Endogonomycetes</taxon>
        <taxon>Endogonales</taxon>
        <taxon>Endogonaceae</taxon>
        <taxon>Jimgerdemannia</taxon>
    </lineage>
</organism>
<evidence type="ECO:0008006" key="4">
    <source>
        <dbReference type="Google" id="ProtNLM"/>
    </source>
</evidence>
<feature type="chain" id="PRO_5019054117" description="Secreted protein" evidence="1">
    <location>
        <begin position="34"/>
        <end position="78"/>
    </location>
</feature>
<keyword evidence="1" id="KW-0732">Signal</keyword>
<dbReference type="EMBL" id="RBNI01016436">
    <property type="protein sequence ID" value="RUP08842.1"/>
    <property type="molecule type" value="Genomic_DNA"/>
</dbReference>
<evidence type="ECO:0000256" key="1">
    <source>
        <dbReference type="SAM" id="SignalP"/>
    </source>
</evidence>
<dbReference type="AlphaFoldDB" id="A0A433B1S7"/>
<keyword evidence="3" id="KW-1185">Reference proteome</keyword>
<protein>
    <recommendedName>
        <fullName evidence="4">Secreted protein</fullName>
    </recommendedName>
</protein>